<dbReference type="PANTHER" id="PTHR30629">
    <property type="entry name" value="PROPHAGE INTEGRASE"/>
    <property type="match status" value="1"/>
</dbReference>
<sequence length="90" mass="10233">MKFTDRSIRALTTSEKRYIEWKDGGGGLGLRVTPNGRKTFIYMYRFDGRPRMMTLGVYPKTTLADAHQDHASALKLLERGKDPGEKKVEA</sequence>
<accession>X1CDM6</accession>
<dbReference type="InterPro" id="IPR050808">
    <property type="entry name" value="Phage_Integrase"/>
</dbReference>
<keyword evidence="2" id="KW-0229">DNA integration</keyword>
<evidence type="ECO:0000313" key="4">
    <source>
        <dbReference type="EMBL" id="GAG91247.1"/>
    </source>
</evidence>
<protein>
    <recommendedName>
        <fullName evidence="3">Integrase DNA-binding domain-containing protein</fullName>
    </recommendedName>
</protein>
<dbReference type="GO" id="GO:0015074">
    <property type="term" value="P:DNA integration"/>
    <property type="evidence" value="ECO:0007669"/>
    <property type="project" value="UniProtKB-KW"/>
</dbReference>
<dbReference type="Pfam" id="PF13356">
    <property type="entry name" value="Arm-DNA-bind_3"/>
    <property type="match status" value="1"/>
</dbReference>
<feature type="non-terminal residue" evidence="4">
    <location>
        <position position="90"/>
    </location>
</feature>
<comment type="caution">
    <text evidence="4">The sequence shown here is derived from an EMBL/GenBank/DDBJ whole genome shotgun (WGS) entry which is preliminary data.</text>
</comment>
<dbReference type="EMBL" id="BART01024611">
    <property type="protein sequence ID" value="GAG91247.1"/>
    <property type="molecule type" value="Genomic_DNA"/>
</dbReference>
<feature type="domain" description="Integrase DNA-binding" evidence="3">
    <location>
        <begin position="3"/>
        <end position="89"/>
    </location>
</feature>
<evidence type="ECO:0000256" key="2">
    <source>
        <dbReference type="ARBA" id="ARBA00022908"/>
    </source>
</evidence>
<evidence type="ECO:0000256" key="1">
    <source>
        <dbReference type="ARBA" id="ARBA00008857"/>
    </source>
</evidence>
<organism evidence="4">
    <name type="scientific">marine sediment metagenome</name>
    <dbReference type="NCBI Taxonomy" id="412755"/>
    <lineage>
        <taxon>unclassified sequences</taxon>
        <taxon>metagenomes</taxon>
        <taxon>ecological metagenomes</taxon>
    </lineage>
</organism>
<dbReference type="AlphaFoldDB" id="X1CDM6"/>
<name>X1CDM6_9ZZZZ</name>
<proteinExistence type="inferred from homology"/>
<dbReference type="InterPro" id="IPR038488">
    <property type="entry name" value="Integrase_DNA-bd_sf"/>
</dbReference>
<reference evidence="4" key="1">
    <citation type="journal article" date="2014" name="Front. Microbiol.">
        <title>High frequency of phylogenetically diverse reductive dehalogenase-homologous genes in deep subseafloor sedimentary metagenomes.</title>
        <authorList>
            <person name="Kawai M."/>
            <person name="Futagami T."/>
            <person name="Toyoda A."/>
            <person name="Takaki Y."/>
            <person name="Nishi S."/>
            <person name="Hori S."/>
            <person name="Arai W."/>
            <person name="Tsubouchi T."/>
            <person name="Morono Y."/>
            <person name="Uchiyama I."/>
            <person name="Ito T."/>
            <person name="Fujiyama A."/>
            <person name="Inagaki F."/>
            <person name="Takami H."/>
        </authorList>
    </citation>
    <scope>NUCLEOTIDE SEQUENCE</scope>
    <source>
        <strain evidence="4">Expedition CK06-06</strain>
    </source>
</reference>
<gene>
    <name evidence="4" type="ORF">S01H4_44391</name>
</gene>
<evidence type="ECO:0000259" key="3">
    <source>
        <dbReference type="Pfam" id="PF13356"/>
    </source>
</evidence>
<dbReference type="PANTHER" id="PTHR30629:SF2">
    <property type="entry name" value="PROPHAGE INTEGRASE INTS-RELATED"/>
    <property type="match status" value="1"/>
</dbReference>
<dbReference type="InterPro" id="IPR025166">
    <property type="entry name" value="Integrase_DNA_bind_dom"/>
</dbReference>
<dbReference type="Gene3D" id="3.30.160.390">
    <property type="entry name" value="Integrase, DNA-binding domain"/>
    <property type="match status" value="1"/>
</dbReference>
<comment type="similarity">
    <text evidence="1">Belongs to the 'phage' integrase family.</text>
</comment>